<feature type="compositionally biased region" description="Acidic residues" evidence="5">
    <location>
        <begin position="431"/>
        <end position="447"/>
    </location>
</feature>
<feature type="compositionally biased region" description="Low complexity" evidence="5">
    <location>
        <begin position="392"/>
        <end position="402"/>
    </location>
</feature>
<dbReference type="InterPro" id="IPR012948">
    <property type="entry name" value="AARP2CN"/>
</dbReference>
<dbReference type="InterPro" id="IPR030387">
    <property type="entry name" value="G_Bms1/Tsr1_dom"/>
</dbReference>
<evidence type="ECO:0000256" key="2">
    <source>
        <dbReference type="ARBA" id="ARBA00022517"/>
    </source>
</evidence>
<evidence type="ECO:0000256" key="4">
    <source>
        <dbReference type="ARBA" id="ARBA00038288"/>
    </source>
</evidence>
<dbReference type="PANTHER" id="PTHR12858:SF1">
    <property type="entry name" value="PRE-RRNA-PROCESSING PROTEIN TSR1 HOMOLOG"/>
    <property type="match status" value="1"/>
</dbReference>
<dbReference type="GO" id="GO:0034511">
    <property type="term" value="F:U3 snoRNA binding"/>
    <property type="evidence" value="ECO:0007669"/>
    <property type="project" value="TreeGrafter"/>
</dbReference>
<dbReference type="SMART" id="SM01362">
    <property type="entry name" value="DUF663"/>
    <property type="match status" value="1"/>
</dbReference>
<evidence type="ECO:0000313" key="10">
    <source>
        <dbReference type="Proteomes" id="UP000028924"/>
    </source>
</evidence>
<feature type="compositionally biased region" description="Basic and acidic residues" evidence="5">
    <location>
        <begin position="327"/>
        <end position="338"/>
    </location>
</feature>
<dbReference type="InterPro" id="IPR007034">
    <property type="entry name" value="BMS1_TSR1_C"/>
</dbReference>
<dbReference type="Proteomes" id="UP000279271">
    <property type="component" value="Unassembled WGS sequence"/>
</dbReference>
<dbReference type="PROSITE" id="PS51714">
    <property type="entry name" value="G_BMS1"/>
    <property type="match status" value="1"/>
</dbReference>
<reference evidence="8 10" key="1">
    <citation type="journal article" date="2014" name="BMC Genomics">
        <title>Oil accumulation mechanisms of the oleaginous microalga Chlorella protothecoides revealed through its genome, transcriptomes, and proteomes.</title>
        <authorList>
            <person name="Gao C."/>
            <person name="Wang Y."/>
            <person name="Shen Y."/>
            <person name="Yan D."/>
            <person name="He X."/>
            <person name="Dai J."/>
            <person name="Wu Q."/>
        </authorList>
    </citation>
    <scope>NUCLEOTIDE SEQUENCE [LARGE SCALE GENOMIC DNA]</scope>
    <source>
        <strain evidence="8 10">0710</strain>
    </source>
</reference>
<dbReference type="STRING" id="3075.A0A087SRL2"/>
<keyword evidence="2" id="KW-0690">Ribosome biogenesis</keyword>
<dbReference type="PANTHER" id="PTHR12858">
    <property type="entry name" value="RIBOSOME BIOGENESIS PROTEIN"/>
    <property type="match status" value="1"/>
</dbReference>
<organism evidence="8 10">
    <name type="scientific">Auxenochlorella protothecoides</name>
    <name type="common">Green microalga</name>
    <name type="synonym">Chlorella protothecoides</name>
    <dbReference type="NCBI Taxonomy" id="3075"/>
    <lineage>
        <taxon>Eukaryota</taxon>
        <taxon>Viridiplantae</taxon>
        <taxon>Chlorophyta</taxon>
        <taxon>core chlorophytes</taxon>
        <taxon>Trebouxiophyceae</taxon>
        <taxon>Chlorellales</taxon>
        <taxon>Chlorellaceae</taxon>
        <taxon>Auxenochlorella</taxon>
    </lineage>
</organism>
<feature type="compositionally biased region" description="Basic and acidic residues" evidence="5">
    <location>
        <begin position="47"/>
        <end position="59"/>
    </location>
</feature>
<reference evidence="7" key="2">
    <citation type="submission" date="2015-08" db="EMBL/GenBank/DDBJ databases">
        <authorList>
            <person name="Babu N.S."/>
            <person name="Beckwith C.J."/>
            <person name="Beseler K.G."/>
            <person name="Brison A."/>
            <person name="Carone J.V."/>
            <person name="Caskin T.P."/>
            <person name="Diamond M."/>
            <person name="Durham M.E."/>
            <person name="Foxe J.M."/>
            <person name="Go M."/>
            <person name="Henderson B.A."/>
            <person name="Jones I.B."/>
            <person name="McGettigan J.A."/>
            <person name="Micheletti S.J."/>
            <person name="Nasrallah M.E."/>
            <person name="Ortiz D."/>
            <person name="Piller C.R."/>
            <person name="Privatt S.R."/>
            <person name="Schneider S.L."/>
            <person name="Sharp S."/>
            <person name="Smith T.C."/>
            <person name="Stanton J.D."/>
            <person name="Ullery H.E."/>
            <person name="Wilson R.J."/>
            <person name="Serrano M.G."/>
            <person name="Buck G."/>
            <person name="Lee V."/>
            <person name="Wang Y."/>
            <person name="Carvalho R."/>
            <person name="Voegtly L."/>
            <person name="Shi R."/>
            <person name="Duckworth R."/>
            <person name="Johnson A."/>
            <person name="Loviza R."/>
            <person name="Walstead R."/>
            <person name="Shah Z."/>
            <person name="Kiflezghi M."/>
            <person name="Wade K."/>
            <person name="Ball S.L."/>
            <person name="Bradley K.W."/>
            <person name="Asai D.J."/>
            <person name="Bowman C.A."/>
            <person name="Russell D.A."/>
            <person name="Pope W.H."/>
            <person name="Jacobs-Sera D."/>
            <person name="Hendrix R.W."/>
            <person name="Hatfull G.F."/>
        </authorList>
    </citation>
    <scope>NUCLEOTIDE SEQUENCE</scope>
</reference>
<dbReference type="InterPro" id="IPR039761">
    <property type="entry name" value="Bms1/Tsr1"/>
</dbReference>
<dbReference type="RefSeq" id="XP_011401380.1">
    <property type="nucleotide sequence ID" value="XM_011403078.1"/>
</dbReference>
<feature type="region of interest" description="Disordered" evidence="5">
    <location>
        <begin position="381"/>
        <end position="448"/>
    </location>
</feature>
<dbReference type="GeneID" id="23615267"/>
<keyword evidence="3" id="KW-0539">Nucleus</keyword>
<evidence type="ECO:0000256" key="5">
    <source>
        <dbReference type="SAM" id="MobiDB-lite"/>
    </source>
</evidence>
<dbReference type="GO" id="GO:0005730">
    <property type="term" value="C:nucleolus"/>
    <property type="evidence" value="ECO:0007669"/>
    <property type="project" value="UniProtKB-SubCell"/>
</dbReference>
<dbReference type="Proteomes" id="UP000028924">
    <property type="component" value="Unassembled WGS sequence"/>
</dbReference>
<dbReference type="eggNOG" id="KOG1980">
    <property type="taxonomic scope" value="Eukaryota"/>
</dbReference>
<feature type="compositionally biased region" description="Basic and acidic residues" evidence="5">
    <location>
        <begin position="21"/>
        <end position="33"/>
    </location>
</feature>
<evidence type="ECO:0000313" key="7">
    <source>
        <dbReference type="EMBL" id="JAT69469.1"/>
    </source>
</evidence>
<dbReference type="GO" id="GO:0000462">
    <property type="term" value="P:maturation of SSU-rRNA from tricistronic rRNA transcript (SSU-rRNA, 5.8S rRNA, LSU-rRNA)"/>
    <property type="evidence" value="ECO:0007669"/>
    <property type="project" value="TreeGrafter"/>
</dbReference>
<reference evidence="9" key="4">
    <citation type="submission" date="2018-10" db="EMBL/GenBank/DDBJ databases">
        <authorList>
            <person name="Hovde B."/>
            <person name="Zhang X."/>
        </authorList>
    </citation>
    <scope>NUCLEOTIDE SEQUENCE [LARGE SCALE GENOMIC DNA]</scope>
    <source>
        <strain evidence="9">UTEX 25</strain>
    </source>
</reference>
<keyword evidence="10" id="KW-1185">Reference proteome</keyword>
<dbReference type="GO" id="GO:0005525">
    <property type="term" value="F:GTP binding"/>
    <property type="evidence" value="ECO:0007669"/>
    <property type="project" value="TreeGrafter"/>
</dbReference>
<evidence type="ECO:0000313" key="8">
    <source>
        <dbReference type="EMBL" id="KFM28366.1"/>
    </source>
</evidence>
<dbReference type="EMBL" id="QOKY01000196">
    <property type="protein sequence ID" value="RMZ53623.1"/>
    <property type="molecule type" value="Genomic_DNA"/>
</dbReference>
<dbReference type="SMART" id="SM00785">
    <property type="entry name" value="AARP2CN"/>
    <property type="match status" value="1"/>
</dbReference>
<dbReference type="Pfam" id="PF04950">
    <property type="entry name" value="RIBIOP_C"/>
    <property type="match status" value="1"/>
</dbReference>
<comment type="similarity">
    <text evidence="4">Belongs to the TRAFAC class translation factor GTPase superfamily. Bms1-like GTPase family. TSR1 subfamily.</text>
</comment>
<feature type="compositionally biased region" description="Basic residues" evidence="5">
    <location>
        <begin position="9"/>
        <end position="20"/>
    </location>
</feature>
<dbReference type="KEGG" id="apro:F751_3876"/>
<dbReference type="GO" id="GO:0000479">
    <property type="term" value="P:endonucleolytic cleavage of tricistronic rRNA transcript (SSU-rRNA, 5.8S rRNA, LSU-rRNA)"/>
    <property type="evidence" value="ECO:0007669"/>
    <property type="project" value="TreeGrafter"/>
</dbReference>
<feature type="domain" description="Bms1-type G" evidence="6">
    <location>
        <begin position="75"/>
        <end position="241"/>
    </location>
</feature>
<sequence>MAGAGSQHNKAHKAGRRAGRSAREKHKDSKDAGGRAPIKSGAGVQQRRADRLNSAKQVRESKRAALLASRRAAAPPRVVALFPLSDSLDVTAAWASLLAACGAPEATGSHSPPRPVTVTTSDARRSRLTLLPPPPVPGDALGALDLARAADCVLLLADGDGGLGEDVERVLATLRALGLPGAIGAVVSGAPPADLKARSAAKKRAAALLARVAAPEVRVMAADGPADWAALVRHLADAAPAVPGWRQHRPQLLVEGAELAGEGGGSDGTVTLLLRGYVRNLGLSVRQAVHVPGAGDFALSQIDALPEPGRGRDGMDADPAVLATAGPEERANLDRENVPDPLAGEQTWPTEEELVEAEAERRAAAKLKKRRLPAGTSEYQAAWILDEDEGSETGSEAGAGSDEAMEEGAPAGVPLAEDDVDSLLNGGAEGTEADMDYAEDEEEEEDDLAARRHMVQDDQEYPDEVETPSGVLARERFGKYRGLKSMRTSPWDPRESLPLEYARVFAFDNFVRTQKRALAAASSGQEAAAPAGTYVQLHVVAVPADAAKRVQERVGAWSAGLASPLTLFGLLQHETKLSVGHFALTLVPEAPAPLANKEELLLVTGVRAFRARPVFSSDEHGADKHKMERFLHPGRPSVATVYAPISYPPLPLLAFRLEGGARPVLAATGSARRPDPDRVVLKKIVLTGYPVRTHKSKAVVRHMFHDADDIRWFRPVDLWTRSGRRGRIREPLGTHGAMKTIFDGPITQADAVCMSLYKRVFPKWPLDMAFAAC</sequence>
<feature type="region of interest" description="Disordered" evidence="5">
    <location>
        <begin position="1"/>
        <end position="59"/>
    </location>
</feature>
<comment type="subcellular location">
    <subcellularLocation>
        <location evidence="1">Nucleus</location>
        <location evidence="1">Nucleolus</location>
    </subcellularLocation>
</comment>
<dbReference type="GO" id="GO:0030688">
    <property type="term" value="C:preribosome, small subunit precursor"/>
    <property type="evidence" value="ECO:0007669"/>
    <property type="project" value="TreeGrafter"/>
</dbReference>
<dbReference type="EMBL" id="KL662167">
    <property type="protein sequence ID" value="KFM28366.1"/>
    <property type="molecule type" value="Genomic_DNA"/>
</dbReference>
<feature type="region of interest" description="Disordered" evidence="5">
    <location>
        <begin position="324"/>
        <end position="349"/>
    </location>
</feature>
<dbReference type="Pfam" id="PF08142">
    <property type="entry name" value="AARP2CN"/>
    <property type="match status" value="1"/>
</dbReference>
<evidence type="ECO:0000313" key="9">
    <source>
        <dbReference type="EMBL" id="RMZ53623.1"/>
    </source>
</evidence>
<evidence type="ECO:0000256" key="3">
    <source>
        <dbReference type="ARBA" id="ARBA00023242"/>
    </source>
</evidence>
<reference evidence="9" key="5">
    <citation type="submission" date="2018-11" db="EMBL/GenBank/DDBJ databases">
        <title>Characterization of plant carbon substrate utilization by Auxenochlorella protothecoides.</title>
        <authorList>
            <person name="Vogler B.W."/>
            <person name="Starkenburg S.R."/>
            <person name="Sudasinghe N."/>
            <person name="Schambach J.Y."/>
            <person name="Rollin J.A."/>
            <person name="Pattathil S."/>
            <person name="Barry A.N."/>
        </authorList>
    </citation>
    <scope>NUCLEOTIDE SEQUENCE [LARGE SCALE GENOMIC DNA]</scope>
    <source>
        <strain evidence="9">UTEX 25</strain>
    </source>
</reference>
<accession>A0A087SRL2</accession>
<evidence type="ECO:0000259" key="6">
    <source>
        <dbReference type="PROSITE" id="PS51714"/>
    </source>
</evidence>
<name>A0A087SRL2_AUXPR</name>
<protein>
    <submittedName>
        <fullName evidence="8">Pre-rRNA-processing protein TSR1-like protein</fullName>
    </submittedName>
</protein>
<evidence type="ECO:0000256" key="1">
    <source>
        <dbReference type="ARBA" id="ARBA00004604"/>
    </source>
</evidence>
<gene>
    <name evidence="9" type="ORF">APUTEX25_003157</name>
    <name evidence="8" type="ORF">F751_3876</name>
    <name evidence="7" type="ORF">g.2071</name>
</gene>
<proteinExistence type="inferred from homology"/>
<evidence type="ECO:0000313" key="11">
    <source>
        <dbReference type="Proteomes" id="UP000279271"/>
    </source>
</evidence>
<reference evidence="11" key="3">
    <citation type="journal article" date="2018" name="Algal Res.">
        <title>Characterization of plant carbon substrate utilization by Auxenochlorella protothecoides.</title>
        <authorList>
            <person name="Vogler B.W."/>
            <person name="Starkenburg S.R."/>
            <person name="Sudasinghe N."/>
            <person name="Schambach J.Y."/>
            <person name="Rollin J.A."/>
            <person name="Pattathil S."/>
            <person name="Barry A.N."/>
        </authorList>
    </citation>
    <scope>NUCLEOTIDE SEQUENCE [LARGE SCALE GENOMIC DNA]</scope>
    <source>
        <strain evidence="11">UTEX 25</strain>
    </source>
</reference>
<dbReference type="GO" id="GO:0003924">
    <property type="term" value="F:GTPase activity"/>
    <property type="evidence" value="ECO:0007669"/>
    <property type="project" value="TreeGrafter"/>
</dbReference>
<dbReference type="OrthoDB" id="119302at2759"/>
<dbReference type="AlphaFoldDB" id="A0A087SRL2"/>
<dbReference type="EMBL" id="GDKF01009153">
    <property type="protein sequence ID" value="JAT69469.1"/>
    <property type="molecule type" value="Transcribed_RNA"/>
</dbReference>